<dbReference type="Proteomes" id="UP000608420">
    <property type="component" value="Unassembled WGS sequence"/>
</dbReference>
<evidence type="ECO:0000313" key="2">
    <source>
        <dbReference type="Proteomes" id="UP000608420"/>
    </source>
</evidence>
<evidence type="ECO:0008006" key="3">
    <source>
        <dbReference type="Google" id="ProtNLM"/>
    </source>
</evidence>
<name>A0ABQ1W7K6_9BACL</name>
<gene>
    <name evidence="1" type="ORF">GCM10010913_44790</name>
</gene>
<proteinExistence type="predicted"/>
<reference evidence="2" key="1">
    <citation type="journal article" date="2019" name="Int. J. Syst. Evol. Microbiol.">
        <title>The Global Catalogue of Microorganisms (GCM) 10K type strain sequencing project: providing services to taxonomists for standard genome sequencing and annotation.</title>
        <authorList>
            <consortium name="The Broad Institute Genomics Platform"/>
            <consortium name="The Broad Institute Genome Sequencing Center for Infectious Disease"/>
            <person name="Wu L."/>
            <person name="Ma J."/>
        </authorList>
    </citation>
    <scope>NUCLEOTIDE SEQUENCE [LARGE SCALE GENOMIC DNA]</scope>
    <source>
        <strain evidence="2">CGMCC 1.15420</strain>
    </source>
</reference>
<sequence length="72" mass="8032">MTIGQIIKMIEQATGKAAHIVPETEEAHMSPFGIPTSWTMDTAKAQAEGFSFRSVQEWLPELVHEIASIHRI</sequence>
<organism evidence="1 2">
    <name type="scientific">Paenibacillus aceti</name>
    <dbReference type="NCBI Taxonomy" id="1820010"/>
    <lineage>
        <taxon>Bacteria</taxon>
        <taxon>Bacillati</taxon>
        <taxon>Bacillota</taxon>
        <taxon>Bacilli</taxon>
        <taxon>Bacillales</taxon>
        <taxon>Paenibacillaceae</taxon>
        <taxon>Paenibacillus</taxon>
    </lineage>
</organism>
<keyword evidence="2" id="KW-1185">Reference proteome</keyword>
<protein>
    <recommendedName>
        <fullName evidence="3">RmlD-like substrate binding domain-containing protein</fullName>
    </recommendedName>
</protein>
<accession>A0ABQ1W7K6</accession>
<dbReference type="RefSeq" id="WP_338044281.1">
    <property type="nucleotide sequence ID" value="NZ_KZ987724.1"/>
</dbReference>
<comment type="caution">
    <text evidence="1">The sequence shown here is derived from an EMBL/GenBank/DDBJ whole genome shotgun (WGS) entry which is preliminary data.</text>
</comment>
<evidence type="ECO:0000313" key="1">
    <source>
        <dbReference type="EMBL" id="GGG17713.1"/>
    </source>
</evidence>
<dbReference type="EMBL" id="BMIW01000049">
    <property type="protein sequence ID" value="GGG17713.1"/>
    <property type="molecule type" value="Genomic_DNA"/>
</dbReference>